<comment type="cofactor">
    <cofactor evidence="1">
        <name>[4Fe-4S] cluster</name>
        <dbReference type="ChEBI" id="CHEBI:49883"/>
    </cofactor>
</comment>
<dbReference type="Gene3D" id="3.20.20.70">
    <property type="entry name" value="Aldolase class I"/>
    <property type="match status" value="1"/>
</dbReference>
<dbReference type="InterPro" id="IPR034457">
    <property type="entry name" value="Organic_radical-activating"/>
</dbReference>
<dbReference type="GO" id="GO:0016829">
    <property type="term" value="F:lyase activity"/>
    <property type="evidence" value="ECO:0007669"/>
    <property type="project" value="UniProtKB-KW"/>
</dbReference>
<evidence type="ECO:0000313" key="9">
    <source>
        <dbReference type="EMBL" id="PNG89305.1"/>
    </source>
</evidence>
<keyword evidence="7" id="KW-0408">Iron</keyword>
<keyword evidence="6" id="KW-0560">Oxidoreductase</keyword>
<comment type="similarity">
    <text evidence="2">Belongs to the organic radical-activating enzymes family.</text>
</comment>
<dbReference type="SFLD" id="SFLDS00029">
    <property type="entry name" value="Radical_SAM"/>
    <property type="match status" value="1"/>
</dbReference>
<keyword evidence="9" id="KW-0670">Pyruvate</keyword>
<evidence type="ECO:0000256" key="7">
    <source>
        <dbReference type="ARBA" id="ARBA00023004"/>
    </source>
</evidence>
<keyword evidence="3" id="KW-0004">4Fe-4S</keyword>
<dbReference type="GO" id="GO:0051539">
    <property type="term" value="F:4 iron, 4 sulfur cluster binding"/>
    <property type="evidence" value="ECO:0007669"/>
    <property type="project" value="UniProtKB-KW"/>
</dbReference>
<keyword evidence="9" id="KW-0456">Lyase</keyword>
<reference evidence="9 10" key="1">
    <citation type="journal article" date="2017" name="Mol. Biol. Evol.">
        <title>The 4-celled Tetrabaena socialis nuclear genome reveals the essential components for genetic control of cell number at the origin of multicellularity in the volvocine lineage.</title>
        <authorList>
            <person name="Featherston J."/>
            <person name="Arakaki Y."/>
            <person name="Hanschen E.R."/>
            <person name="Ferris P.J."/>
            <person name="Michod R.E."/>
            <person name="Olson B.J.S.C."/>
            <person name="Nozaki H."/>
            <person name="Durand P.M."/>
        </authorList>
    </citation>
    <scope>NUCLEOTIDE SEQUENCE [LARGE SCALE GENOMIC DNA]</scope>
    <source>
        <strain evidence="9 10">NIES-571</strain>
    </source>
</reference>
<evidence type="ECO:0000313" key="10">
    <source>
        <dbReference type="Proteomes" id="UP000236333"/>
    </source>
</evidence>
<dbReference type="AlphaFoldDB" id="A0A2J7YMR2"/>
<keyword evidence="4" id="KW-0949">S-adenosyl-L-methionine</keyword>
<dbReference type="GO" id="GO:0046872">
    <property type="term" value="F:metal ion binding"/>
    <property type="evidence" value="ECO:0007669"/>
    <property type="project" value="UniProtKB-KW"/>
</dbReference>
<dbReference type="PANTHER" id="PTHR30352">
    <property type="entry name" value="PYRUVATE FORMATE-LYASE-ACTIVATING ENZYME"/>
    <property type="match status" value="1"/>
</dbReference>
<keyword evidence="8" id="KW-0411">Iron-sulfur</keyword>
<dbReference type="PANTHER" id="PTHR30352:SF5">
    <property type="entry name" value="PYRUVATE FORMATE-LYASE 1-ACTIVATING ENZYME"/>
    <property type="match status" value="1"/>
</dbReference>
<dbReference type="InterPro" id="IPR001989">
    <property type="entry name" value="Radical_activat_CS"/>
</dbReference>
<sequence length="90" mass="10057">RYAVELPHYEVTDSSGIEEVWGNVHSTESFSAVDGPGVRFLVFVQGCAMRCLFCSNPDTWKMKGGERTSSKELAGQIRKVRSAEQRGLEF</sequence>
<dbReference type="InterPro" id="IPR058240">
    <property type="entry name" value="rSAM_sf"/>
</dbReference>
<keyword evidence="5" id="KW-0479">Metal-binding</keyword>
<evidence type="ECO:0000256" key="3">
    <source>
        <dbReference type="ARBA" id="ARBA00022485"/>
    </source>
</evidence>
<organism evidence="9 10">
    <name type="scientific">Tetrabaena socialis</name>
    <dbReference type="NCBI Taxonomy" id="47790"/>
    <lineage>
        <taxon>Eukaryota</taxon>
        <taxon>Viridiplantae</taxon>
        <taxon>Chlorophyta</taxon>
        <taxon>core chlorophytes</taxon>
        <taxon>Chlorophyceae</taxon>
        <taxon>CS clade</taxon>
        <taxon>Chlamydomonadales</taxon>
        <taxon>Tetrabaenaceae</taxon>
        <taxon>Tetrabaena</taxon>
    </lineage>
</organism>
<dbReference type="Pfam" id="PF13353">
    <property type="entry name" value="Fer4_12"/>
    <property type="match status" value="1"/>
</dbReference>
<gene>
    <name evidence="9" type="ORF">TSOC_015325</name>
</gene>
<evidence type="ECO:0000256" key="4">
    <source>
        <dbReference type="ARBA" id="ARBA00022691"/>
    </source>
</evidence>
<evidence type="ECO:0000256" key="1">
    <source>
        <dbReference type="ARBA" id="ARBA00001966"/>
    </source>
</evidence>
<dbReference type="InterPro" id="IPR013785">
    <property type="entry name" value="Aldolase_TIM"/>
</dbReference>
<dbReference type="PROSITE" id="PS01087">
    <property type="entry name" value="RADICAL_ACTIVATING"/>
    <property type="match status" value="1"/>
</dbReference>
<evidence type="ECO:0000256" key="5">
    <source>
        <dbReference type="ARBA" id="ARBA00022723"/>
    </source>
</evidence>
<comment type="caution">
    <text evidence="9">The sequence shown here is derived from an EMBL/GenBank/DDBJ whole genome shotgun (WGS) entry which is preliminary data.</text>
</comment>
<protein>
    <submittedName>
        <fullName evidence="9">Pyruvate formate-lyase-activating enzyme</fullName>
    </submittedName>
</protein>
<name>A0A2J7YMR2_9CHLO</name>
<dbReference type="EMBL" id="PGGS01004996">
    <property type="protein sequence ID" value="PNG89305.1"/>
    <property type="molecule type" value="Genomic_DNA"/>
</dbReference>
<evidence type="ECO:0000256" key="6">
    <source>
        <dbReference type="ARBA" id="ARBA00023002"/>
    </source>
</evidence>
<evidence type="ECO:0000256" key="2">
    <source>
        <dbReference type="ARBA" id="ARBA00009777"/>
    </source>
</evidence>
<dbReference type="InterPro" id="IPR007197">
    <property type="entry name" value="rSAM"/>
</dbReference>
<accession>A0A2J7YMR2</accession>
<feature type="non-terminal residue" evidence="9">
    <location>
        <position position="1"/>
    </location>
</feature>
<dbReference type="Proteomes" id="UP000236333">
    <property type="component" value="Unassembled WGS sequence"/>
</dbReference>
<dbReference type="OrthoDB" id="412320at2759"/>
<evidence type="ECO:0000256" key="8">
    <source>
        <dbReference type="ARBA" id="ARBA00023014"/>
    </source>
</evidence>
<dbReference type="SUPFAM" id="SSF102114">
    <property type="entry name" value="Radical SAM enzymes"/>
    <property type="match status" value="1"/>
</dbReference>
<dbReference type="GO" id="GO:0016491">
    <property type="term" value="F:oxidoreductase activity"/>
    <property type="evidence" value="ECO:0007669"/>
    <property type="project" value="UniProtKB-KW"/>
</dbReference>
<proteinExistence type="inferred from homology"/>
<keyword evidence="10" id="KW-1185">Reference proteome</keyword>